<dbReference type="InterPro" id="IPR009959">
    <property type="entry name" value="Cyclase_SnoaL-like"/>
</dbReference>
<dbReference type="Pfam" id="PF07366">
    <property type="entry name" value="SnoaL"/>
    <property type="match status" value="1"/>
</dbReference>
<organism evidence="1 2">
    <name type="scientific">Scopulibacillus darangshiensis</name>
    <dbReference type="NCBI Taxonomy" id="442528"/>
    <lineage>
        <taxon>Bacteria</taxon>
        <taxon>Bacillati</taxon>
        <taxon>Bacillota</taxon>
        <taxon>Bacilli</taxon>
        <taxon>Bacillales</taxon>
        <taxon>Sporolactobacillaceae</taxon>
        <taxon>Scopulibacillus</taxon>
    </lineage>
</organism>
<dbReference type="EMBL" id="SLXK01000004">
    <property type="protein sequence ID" value="TCP30952.1"/>
    <property type="molecule type" value="Genomic_DNA"/>
</dbReference>
<sequence>MFISLFASFPTAKFIVERVTCNQRKDADEWDVAVRWRLQGIHEGIGYFGRPSNKPIKILGINHVRVRNEKIVEEWMAFDGMDVLKQIHTNAENTSSD</sequence>
<dbReference type="AlphaFoldDB" id="A0A4R2P7S7"/>
<dbReference type="Proteomes" id="UP000295416">
    <property type="component" value="Unassembled WGS sequence"/>
</dbReference>
<dbReference type="InterPro" id="IPR032710">
    <property type="entry name" value="NTF2-like_dom_sf"/>
</dbReference>
<accession>A0A4R2P7S7</accession>
<dbReference type="OrthoDB" id="2769928at2"/>
<gene>
    <name evidence="1" type="ORF">EV207_104131</name>
</gene>
<dbReference type="Gene3D" id="3.10.450.50">
    <property type="match status" value="1"/>
</dbReference>
<reference evidence="1 2" key="1">
    <citation type="submission" date="2019-03" db="EMBL/GenBank/DDBJ databases">
        <title>Genomic Encyclopedia of Type Strains, Phase IV (KMG-IV): sequencing the most valuable type-strain genomes for metagenomic binning, comparative biology and taxonomic classification.</title>
        <authorList>
            <person name="Goeker M."/>
        </authorList>
    </citation>
    <scope>NUCLEOTIDE SEQUENCE [LARGE SCALE GENOMIC DNA]</scope>
    <source>
        <strain evidence="1 2">DSM 19377</strain>
    </source>
</reference>
<proteinExistence type="predicted"/>
<protein>
    <submittedName>
        <fullName evidence="1">SnoaL-like polyketide cyclase</fullName>
    </submittedName>
</protein>
<keyword evidence="2" id="KW-1185">Reference proteome</keyword>
<comment type="caution">
    <text evidence="1">The sequence shown here is derived from an EMBL/GenBank/DDBJ whole genome shotgun (WGS) entry which is preliminary data.</text>
</comment>
<evidence type="ECO:0000313" key="2">
    <source>
        <dbReference type="Proteomes" id="UP000295416"/>
    </source>
</evidence>
<name>A0A4R2P7S7_9BACL</name>
<evidence type="ECO:0000313" key="1">
    <source>
        <dbReference type="EMBL" id="TCP30952.1"/>
    </source>
</evidence>
<dbReference type="SUPFAM" id="SSF54427">
    <property type="entry name" value="NTF2-like"/>
    <property type="match status" value="1"/>
</dbReference>
<dbReference type="GO" id="GO:0030638">
    <property type="term" value="P:polyketide metabolic process"/>
    <property type="evidence" value="ECO:0007669"/>
    <property type="project" value="InterPro"/>
</dbReference>